<protein>
    <recommendedName>
        <fullName evidence="3">Signal peptidase I</fullName>
        <ecNumber evidence="3">3.4.21.89</ecNumber>
    </recommendedName>
</protein>
<dbReference type="SUPFAM" id="SSF51306">
    <property type="entry name" value="LexA/Signal peptidase"/>
    <property type="match status" value="1"/>
</dbReference>
<keyword evidence="3" id="KW-1133">Transmembrane helix</keyword>
<dbReference type="InterPro" id="IPR000223">
    <property type="entry name" value="Pept_S26A_signal_pept_1"/>
</dbReference>
<feature type="transmembrane region" description="Helical" evidence="3">
    <location>
        <begin position="183"/>
        <end position="204"/>
    </location>
</feature>
<evidence type="ECO:0000313" key="6">
    <source>
        <dbReference type="EMBL" id="MFH7596984.1"/>
    </source>
</evidence>
<comment type="catalytic activity">
    <reaction evidence="3">
        <text>Cleavage of hydrophobic, N-terminal signal or leader sequences from secreted and periplasmic proteins.</text>
        <dbReference type="EC" id="3.4.21.89"/>
    </reaction>
</comment>
<evidence type="ECO:0000256" key="3">
    <source>
        <dbReference type="RuleBase" id="RU362042"/>
    </source>
</evidence>
<evidence type="ECO:0000256" key="1">
    <source>
        <dbReference type="ARBA" id="ARBA00004401"/>
    </source>
</evidence>
<dbReference type="RefSeq" id="WP_395510784.1">
    <property type="nucleotide sequence ID" value="NZ_JBBDHD010000043.1"/>
</dbReference>
<evidence type="ECO:0000313" key="7">
    <source>
        <dbReference type="Proteomes" id="UP001610631"/>
    </source>
</evidence>
<keyword evidence="3" id="KW-0812">Transmembrane</keyword>
<reference evidence="6 7" key="1">
    <citation type="submission" date="2024-03" db="EMBL/GenBank/DDBJ databases">
        <title>Whole genome sequencing of Streptomyces racemochromogenes, to identify antimicrobial biosynthetic gene clusters.</title>
        <authorList>
            <person name="Suryawanshi P."/>
            <person name="Krishnaraj P.U."/>
            <person name="Arun Y.P."/>
            <person name="Suryawanshi M.P."/>
            <person name="Rakshit O."/>
        </authorList>
    </citation>
    <scope>NUCLEOTIDE SEQUENCE [LARGE SCALE GENOMIC DNA]</scope>
    <source>
        <strain evidence="6 7">AUDT626</strain>
    </source>
</reference>
<dbReference type="PANTHER" id="PTHR43390:SF1">
    <property type="entry name" value="CHLOROPLAST PROCESSING PEPTIDASE"/>
    <property type="match status" value="1"/>
</dbReference>
<dbReference type="InterPro" id="IPR019533">
    <property type="entry name" value="Peptidase_S26"/>
</dbReference>
<comment type="subcellular location">
    <subcellularLocation>
        <location evidence="1">Cell membrane</location>
        <topology evidence="1">Single-pass type II membrane protein</topology>
    </subcellularLocation>
    <subcellularLocation>
        <location evidence="3">Membrane</location>
        <topology evidence="3">Single-pass type II membrane protein</topology>
    </subcellularLocation>
</comment>
<accession>A0ABW7PFH1</accession>
<dbReference type="EMBL" id="JBBDHD010000043">
    <property type="protein sequence ID" value="MFH7596984.1"/>
    <property type="molecule type" value="Genomic_DNA"/>
</dbReference>
<evidence type="ECO:0000256" key="2">
    <source>
        <dbReference type="ARBA" id="ARBA00009370"/>
    </source>
</evidence>
<proteinExistence type="inferred from homology"/>
<name>A0ABW7PFH1_9ACTN</name>
<dbReference type="PANTHER" id="PTHR43390">
    <property type="entry name" value="SIGNAL PEPTIDASE I"/>
    <property type="match status" value="1"/>
</dbReference>
<feature type="region of interest" description="Disordered" evidence="4">
    <location>
        <begin position="216"/>
        <end position="263"/>
    </location>
</feature>
<dbReference type="EC" id="3.4.21.89" evidence="3"/>
<keyword evidence="3 6" id="KW-0378">Hydrolase</keyword>
<dbReference type="NCBIfam" id="TIGR02227">
    <property type="entry name" value="sigpep_I_bact"/>
    <property type="match status" value="1"/>
</dbReference>
<dbReference type="Proteomes" id="UP001610631">
    <property type="component" value="Unassembled WGS sequence"/>
</dbReference>
<comment type="caution">
    <text evidence="6">The sequence shown here is derived from an EMBL/GenBank/DDBJ whole genome shotgun (WGS) entry which is preliminary data.</text>
</comment>
<keyword evidence="3" id="KW-0472">Membrane</keyword>
<keyword evidence="3" id="KW-0645">Protease</keyword>
<gene>
    <name evidence="6" type="primary">lepB</name>
    <name evidence="6" type="ORF">WDV06_18065</name>
</gene>
<dbReference type="Gene3D" id="2.10.109.10">
    <property type="entry name" value="Umud Fragment, subunit A"/>
    <property type="match status" value="1"/>
</dbReference>
<dbReference type="GO" id="GO:0009003">
    <property type="term" value="F:signal peptidase activity"/>
    <property type="evidence" value="ECO:0007669"/>
    <property type="project" value="UniProtKB-EC"/>
</dbReference>
<evidence type="ECO:0000259" key="5">
    <source>
        <dbReference type="Pfam" id="PF10502"/>
    </source>
</evidence>
<dbReference type="PRINTS" id="PR00727">
    <property type="entry name" value="LEADERPTASE"/>
</dbReference>
<dbReference type="Pfam" id="PF10502">
    <property type="entry name" value="Peptidase_S26"/>
    <property type="match status" value="1"/>
</dbReference>
<keyword evidence="7" id="KW-1185">Reference proteome</keyword>
<feature type="domain" description="Peptidase S26" evidence="5">
    <location>
        <begin position="42"/>
        <end position="176"/>
    </location>
</feature>
<sequence length="263" mass="26869">MTHRPGRGRGIAAIVLLVLGAVILAGVTVAKAVNPPSPYSEGEAAGWQMAPTYTAGESIYLEPVAAGQVRRGDIVLSPVPWSLQKTQMNRVIAVGGDRIRYKPSSKTAGQYRLVLNGEPLDEPYLEQWKNPSAVAFDVTVPEGYLFLMGDNRMNSDGSQYANNGPVPADGVVAKVVTYPMAELAVWGQLAGGLLLVAGAVLAFLSLRAGRAARSADAAASGPGSDPASASGSPSAAAPVAAAAEPGEAGEVPAAPGERADVPS</sequence>
<organism evidence="6 7">
    <name type="scientific">Streptomyces racemochromogenes</name>
    <dbReference type="NCBI Taxonomy" id="67353"/>
    <lineage>
        <taxon>Bacteria</taxon>
        <taxon>Bacillati</taxon>
        <taxon>Actinomycetota</taxon>
        <taxon>Actinomycetes</taxon>
        <taxon>Kitasatosporales</taxon>
        <taxon>Streptomycetaceae</taxon>
        <taxon>Streptomyces</taxon>
    </lineage>
</organism>
<dbReference type="InterPro" id="IPR036286">
    <property type="entry name" value="LexA/Signal_pep-like_sf"/>
</dbReference>
<dbReference type="CDD" id="cd06530">
    <property type="entry name" value="S26_SPase_I"/>
    <property type="match status" value="1"/>
</dbReference>
<feature type="compositionally biased region" description="Low complexity" evidence="4">
    <location>
        <begin position="216"/>
        <end position="256"/>
    </location>
</feature>
<comment type="similarity">
    <text evidence="2 3">Belongs to the peptidase S26 family.</text>
</comment>
<evidence type="ECO:0000256" key="4">
    <source>
        <dbReference type="SAM" id="MobiDB-lite"/>
    </source>
</evidence>